<proteinExistence type="predicted"/>
<dbReference type="Proteomes" id="UP000652761">
    <property type="component" value="Unassembled WGS sequence"/>
</dbReference>
<keyword evidence="2" id="KW-1185">Reference proteome</keyword>
<reference evidence="1" key="1">
    <citation type="submission" date="2017-07" db="EMBL/GenBank/DDBJ databases">
        <title>Taro Niue Genome Assembly and Annotation.</title>
        <authorList>
            <person name="Atibalentja N."/>
            <person name="Keating K."/>
            <person name="Fields C.J."/>
        </authorList>
    </citation>
    <scope>NUCLEOTIDE SEQUENCE</scope>
    <source>
        <strain evidence="1">Niue_2</strain>
        <tissue evidence="1">Leaf</tissue>
    </source>
</reference>
<sequence>MVQTVPCRTARELSFCSPLGPFGSNRADIFEIYMRFCGEMFRTVPPPPPPPRPRFSVLGLRCPRSARQLACTTLNITLTCAQSASAIVGSIAAGSRSRASGRSWGGGTLWDCIQMVGDSVNQLPWSLKELAWMLWRGALSSRGT</sequence>
<comment type="caution">
    <text evidence="1">The sequence shown here is derived from an EMBL/GenBank/DDBJ whole genome shotgun (WGS) entry which is preliminary data.</text>
</comment>
<evidence type="ECO:0000313" key="2">
    <source>
        <dbReference type="Proteomes" id="UP000652761"/>
    </source>
</evidence>
<name>A0A843TM89_COLES</name>
<evidence type="ECO:0000313" key="1">
    <source>
        <dbReference type="EMBL" id="MQL70400.1"/>
    </source>
</evidence>
<protein>
    <submittedName>
        <fullName evidence="1">Uncharacterized protein</fullName>
    </submittedName>
</protein>
<accession>A0A843TM89</accession>
<dbReference type="EMBL" id="NMUH01000066">
    <property type="protein sequence ID" value="MQL70400.1"/>
    <property type="molecule type" value="Genomic_DNA"/>
</dbReference>
<organism evidence="1 2">
    <name type="scientific">Colocasia esculenta</name>
    <name type="common">Wild taro</name>
    <name type="synonym">Arum esculentum</name>
    <dbReference type="NCBI Taxonomy" id="4460"/>
    <lineage>
        <taxon>Eukaryota</taxon>
        <taxon>Viridiplantae</taxon>
        <taxon>Streptophyta</taxon>
        <taxon>Embryophyta</taxon>
        <taxon>Tracheophyta</taxon>
        <taxon>Spermatophyta</taxon>
        <taxon>Magnoliopsida</taxon>
        <taxon>Liliopsida</taxon>
        <taxon>Araceae</taxon>
        <taxon>Aroideae</taxon>
        <taxon>Colocasieae</taxon>
        <taxon>Colocasia</taxon>
    </lineage>
</organism>
<gene>
    <name evidence="1" type="ORF">Taro_002692</name>
</gene>
<dbReference type="AlphaFoldDB" id="A0A843TM89"/>